<dbReference type="Proteomes" id="UP001231518">
    <property type="component" value="Chromosome 14"/>
</dbReference>
<feature type="region of interest" description="Disordered" evidence="1">
    <location>
        <begin position="122"/>
        <end position="147"/>
    </location>
</feature>
<feature type="region of interest" description="Disordered" evidence="1">
    <location>
        <begin position="1"/>
        <end position="22"/>
    </location>
</feature>
<dbReference type="AlphaFoldDB" id="A0AAD7YHW4"/>
<evidence type="ECO:0000313" key="2">
    <source>
        <dbReference type="EMBL" id="KAJ8716792.1"/>
    </source>
</evidence>
<gene>
    <name evidence="2" type="ORF">PYW07_003419</name>
</gene>
<keyword evidence="3" id="KW-1185">Reference proteome</keyword>
<proteinExistence type="predicted"/>
<reference evidence="2" key="1">
    <citation type="submission" date="2023-03" db="EMBL/GenBank/DDBJ databases">
        <title>Chromosome-level genomes of two armyworms, Mythimna separata and Mythimna loreyi, provide insights into the biosynthesis and reception of sex pheromones.</title>
        <authorList>
            <person name="Zhao H."/>
        </authorList>
    </citation>
    <scope>NUCLEOTIDE SEQUENCE</scope>
    <source>
        <strain evidence="2">BeijingLab</strain>
        <tissue evidence="2">Pupa</tissue>
    </source>
</reference>
<organism evidence="2 3">
    <name type="scientific">Mythimna separata</name>
    <name type="common">Oriental armyworm</name>
    <name type="synonym">Pseudaletia separata</name>
    <dbReference type="NCBI Taxonomy" id="271217"/>
    <lineage>
        <taxon>Eukaryota</taxon>
        <taxon>Metazoa</taxon>
        <taxon>Ecdysozoa</taxon>
        <taxon>Arthropoda</taxon>
        <taxon>Hexapoda</taxon>
        <taxon>Insecta</taxon>
        <taxon>Pterygota</taxon>
        <taxon>Neoptera</taxon>
        <taxon>Endopterygota</taxon>
        <taxon>Lepidoptera</taxon>
        <taxon>Glossata</taxon>
        <taxon>Ditrysia</taxon>
        <taxon>Noctuoidea</taxon>
        <taxon>Noctuidae</taxon>
        <taxon>Noctuinae</taxon>
        <taxon>Hadenini</taxon>
        <taxon>Mythimna</taxon>
    </lineage>
</organism>
<protein>
    <submittedName>
        <fullName evidence="2">Uncharacterized protein</fullName>
    </submittedName>
</protein>
<evidence type="ECO:0000313" key="3">
    <source>
        <dbReference type="Proteomes" id="UP001231518"/>
    </source>
</evidence>
<comment type="caution">
    <text evidence="2">The sequence shown here is derived from an EMBL/GenBank/DDBJ whole genome shotgun (WGS) entry which is preliminary data.</text>
</comment>
<accession>A0AAD7YHW4</accession>
<feature type="compositionally biased region" description="Polar residues" evidence="1">
    <location>
        <begin position="128"/>
        <end position="147"/>
    </location>
</feature>
<feature type="compositionally biased region" description="Basic residues" evidence="1">
    <location>
        <begin position="1"/>
        <end position="10"/>
    </location>
</feature>
<sequence length="387" mass="44632">MYKSPKRGKAARPNDSLNRFKQPVRAKVSTGIEVLHPPLKASQRKSRSIEKTVVSRCCNVSPDTKNFGQYFGESSKTCYKDAATGSGQPDEDYQSPNVKIGKPAIVNLKEPRKKVSRSFRNKMKSYPHYSSSRGSNTPQTFDESQWQKLDSPEDVDSIFGAKDNPSFDHPAKQMFISEVPHIKVIAEKFSKFKRGNVELRRLDEKVVCVEYDVFDQGSNHEVLKPVQRMRTYFSIKPFDNDSDKEIPSLPPNIKNEFDVLEEDFEKLTEKEIEFIDDDIEENQSYLDDLRRILKRKEVLNTHKNKTSLDLQCLYEMAKRDGRPVNTDYLESNFLTQAELQEVKQLILQRCTSTIDGFRRRTIKKQEPSPVPGVISDNIMTEMLRCET</sequence>
<dbReference type="EMBL" id="JARGEI010000017">
    <property type="protein sequence ID" value="KAJ8716792.1"/>
    <property type="molecule type" value="Genomic_DNA"/>
</dbReference>
<name>A0AAD7YHW4_MYTSE</name>
<evidence type="ECO:0000256" key="1">
    <source>
        <dbReference type="SAM" id="MobiDB-lite"/>
    </source>
</evidence>